<dbReference type="Pfam" id="PF05970">
    <property type="entry name" value="PIF1"/>
    <property type="match status" value="1"/>
</dbReference>
<feature type="region of interest" description="Disordered" evidence="2">
    <location>
        <begin position="118"/>
        <end position="140"/>
    </location>
</feature>
<keyword evidence="1" id="KW-0227">DNA damage</keyword>
<dbReference type="OrthoDB" id="693063at2759"/>
<dbReference type="Proteomes" id="UP001652660">
    <property type="component" value="Chromosome 3e"/>
</dbReference>
<proteinExistence type="inferred from homology"/>
<dbReference type="EC" id="5.6.2.3" evidence="1"/>
<dbReference type="Gene3D" id="3.40.50.300">
    <property type="entry name" value="P-loop containing nucleotide triphosphate hydrolases"/>
    <property type="match status" value="1"/>
</dbReference>
<dbReference type="GO" id="GO:0000723">
    <property type="term" value="P:telomere maintenance"/>
    <property type="evidence" value="ECO:0007669"/>
    <property type="project" value="InterPro"/>
</dbReference>
<keyword evidence="6" id="KW-1185">Reference proteome</keyword>
<evidence type="ECO:0000256" key="2">
    <source>
        <dbReference type="SAM" id="MobiDB-lite"/>
    </source>
</evidence>
<comment type="catalytic activity">
    <reaction evidence="1">
        <text>ATP + H2O = ADP + phosphate + H(+)</text>
        <dbReference type="Rhea" id="RHEA:13065"/>
        <dbReference type="ChEBI" id="CHEBI:15377"/>
        <dbReference type="ChEBI" id="CHEBI:15378"/>
        <dbReference type="ChEBI" id="CHEBI:30616"/>
        <dbReference type="ChEBI" id="CHEBI:43474"/>
        <dbReference type="ChEBI" id="CHEBI:456216"/>
        <dbReference type="EC" id="5.6.2.3"/>
    </reaction>
</comment>
<dbReference type="GO" id="GO:0043139">
    <property type="term" value="F:5'-3' DNA helicase activity"/>
    <property type="evidence" value="ECO:0007669"/>
    <property type="project" value="UniProtKB-EC"/>
</dbReference>
<dbReference type="CDD" id="cd18809">
    <property type="entry name" value="SF1_C_RecD"/>
    <property type="match status" value="1"/>
</dbReference>
<dbReference type="GO" id="GO:0006281">
    <property type="term" value="P:DNA repair"/>
    <property type="evidence" value="ECO:0007669"/>
    <property type="project" value="UniProtKB-KW"/>
</dbReference>
<evidence type="ECO:0000313" key="7">
    <source>
        <dbReference type="RefSeq" id="XP_027120320.1"/>
    </source>
</evidence>
<evidence type="ECO:0000259" key="5">
    <source>
        <dbReference type="Pfam" id="PF21530"/>
    </source>
</evidence>
<dbReference type="GeneID" id="113737267"/>
<feature type="domain" description="DNA helicase Pif1-like DEAD-box helicase" evidence="3">
    <location>
        <begin position="1078"/>
        <end position="1283"/>
    </location>
</feature>
<comment type="cofactor">
    <cofactor evidence="1">
        <name>Mg(2+)</name>
        <dbReference type="ChEBI" id="CHEBI:18420"/>
    </cofactor>
</comment>
<dbReference type="InterPro" id="IPR025476">
    <property type="entry name" value="Helitron_helicase-like"/>
</dbReference>
<reference evidence="6" key="1">
    <citation type="journal article" date="2025" name="Foods">
        <title>Unveiling the Microbial Signatures of Arabica Coffee Cherries: Insights into Ripeness Specific Diversity, Functional Traits, and Implications for Quality and Safety.</title>
        <authorList>
            <consortium name="RefSeq"/>
            <person name="Tenea G.N."/>
            <person name="Cifuentes V."/>
            <person name="Reyes P."/>
            <person name="Cevallos-Vallejos M."/>
        </authorList>
    </citation>
    <scope>NUCLEOTIDE SEQUENCE [LARGE SCALE GENOMIC DNA]</scope>
</reference>
<keyword evidence="1" id="KW-0067">ATP-binding</keyword>
<dbReference type="InterPro" id="IPR027417">
    <property type="entry name" value="P-loop_NTPase"/>
</dbReference>
<dbReference type="InterPro" id="IPR010285">
    <property type="entry name" value="DNA_helicase_pif1-like_DEAD"/>
</dbReference>
<name>A0A6P6WY93_COFAR</name>
<comment type="similarity">
    <text evidence="1">Belongs to the helicase family.</text>
</comment>
<dbReference type="PANTHER" id="PTHR10492:SF100">
    <property type="entry name" value="ATP-DEPENDENT DNA HELICASE"/>
    <property type="match status" value="1"/>
</dbReference>
<keyword evidence="1" id="KW-0547">Nucleotide-binding</keyword>
<evidence type="ECO:0000259" key="3">
    <source>
        <dbReference type="Pfam" id="PF05970"/>
    </source>
</evidence>
<dbReference type="PANTHER" id="PTHR10492">
    <property type="match status" value="1"/>
</dbReference>
<keyword evidence="1" id="KW-0347">Helicase</keyword>
<dbReference type="GO" id="GO:0005524">
    <property type="term" value="F:ATP binding"/>
    <property type="evidence" value="ECO:0007669"/>
    <property type="project" value="UniProtKB-KW"/>
</dbReference>
<dbReference type="Pfam" id="PF14214">
    <property type="entry name" value="Helitron_like_N"/>
    <property type="match status" value="1"/>
</dbReference>
<organism evidence="6 7">
    <name type="scientific">Coffea arabica</name>
    <name type="common">Arabian coffee</name>
    <dbReference type="NCBI Taxonomy" id="13443"/>
    <lineage>
        <taxon>Eukaryota</taxon>
        <taxon>Viridiplantae</taxon>
        <taxon>Streptophyta</taxon>
        <taxon>Embryophyta</taxon>
        <taxon>Tracheophyta</taxon>
        <taxon>Spermatophyta</taxon>
        <taxon>Magnoliopsida</taxon>
        <taxon>eudicotyledons</taxon>
        <taxon>Gunneridae</taxon>
        <taxon>Pentapetalae</taxon>
        <taxon>asterids</taxon>
        <taxon>lamiids</taxon>
        <taxon>Gentianales</taxon>
        <taxon>Rubiaceae</taxon>
        <taxon>Ixoroideae</taxon>
        <taxon>Gardenieae complex</taxon>
        <taxon>Bertiereae - Coffeeae clade</taxon>
        <taxon>Coffeeae</taxon>
        <taxon>Coffea</taxon>
    </lineage>
</organism>
<dbReference type="GO" id="GO:0006310">
    <property type="term" value="P:DNA recombination"/>
    <property type="evidence" value="ECO:0007669"/>
    <property type="project" value="UniProtKB-KW"/>
</dbReference>
<dbReference type="RefSeq" id="XP_027120320.1">
    <property type="nucleotide sequence ID" value="XM_027264519.1"/>
</dbReference>
<reference evidence="7" key="2">
    <citation type="submission" date="2025-08" db="UniProtKB">
        <authorList>
            <consortium name="RefSeq"/>
        </authorList>
    </citation>
    <scope>IDENTIFICATION</scope>
    <source>
        <tissue evidence="7">Leaves</tissue>
    </source>
</reference>
<evidence type="ECO:0000256" key="1">
    <source>
        <dbReference type="RuleBase" id="RU363044"/>
    </source>
</evidence>
<protein>
    <recommendedName>
        <fullName evidence="1">ATP-dependent DNA helicase</fullName>
        <ecNumber evidence="1">5.6.2.3</ecNumber>
    </recommendedName>
</protein>
<sequence>MPRKRKYASYEEMCLHKNHRRREARASILDPMVHTKNPAKLQSNNIVSSTPVSLLSENQLSDASENISLSLPMPSEHVLKTSDIPSATCSYSNNHVCCDVINGPSNGVQQQTVFPSSQMTSNMPKQNAGNQQKVKKKNQRIDRIPTQPSVLPVVQDCIFCGAKRFYLESPGFCCASGEIRLVETEMPAQLAKLYTANTPEAIEFRQCIRSYNNMFAFTSLGVHSDKELNKRDRGIYTFRVQGQMYHFLNPLVPMDGYKPSNVQLYYFDTEHEIANRMAISDKFRETILEQLQQILDHNPYAAFFRSLRSFEDIYNHKVFLNSHPSLDQRVYNTPTVSQVAAIWTENDLNIVDSSQHIQVYPRSGRPQIIKHYFGCYDTLQYPLIFARGETGWHEGIQRIFKDQQPVQDFMTCQGHDIHIDHCSSAEEIIRAENAVLQKRKKKRSTVSCREYYYYKFQMRLIDKSLLLHCGRLFQQFCIDTYVKIESARLDFHRNKQRQIRTDVYQEILDSISNGETSTSNIGKRIYLPASFIGGPRDMKRRYMDAMTLVQKYGKPDIFLTMTCNPAWPEIKKHLSNGEEAHNRPDVTSRVFRAKLEMLRNDIIKKGLFGKVAAYTYVIEFQKRGLPHAHFLIILANGWKLDSPEAYDRVTSAELPDPASFPYLHSVVVAHMLHGPCGTANKNSPCMKQNGKCRFAYPKEFAEFTRHNKDSYPLYMRRHDGNTVTARHFQFDNRWVVPYNPYLLAKYDCYINVEVCSTIEAVKYIYKYIYKGHSKILYQLNAAESDGAVDEIKNFQSGRWICAPEAAWRIFAFDLSNLNPSVMALQMHLEGEQSMVFNEDDILERLAVDERMSRTMLTEFFRMNSVDKHAQALKCLYKEFPQHFVWNATHRIWEPRQRRSTIGRVTAVHPTQGEKYYLRMLLMHVRGPMSYESLKHIGSRTASTFREAAEILGLLKTDDSAEQCLLEAVSFQMPYTLRHLFALILVHVIPPNPMLLWQKFEPYLSEDISRDKSLSPEQTKLKVLQLIDSHLQYMGKHLADFNIPVPDTDAFSIQRDTQEIEAELDIKVSAEDTASVALLNDHQRSAYNKIIDRIDNNIAGAFFIDGPGGTGKTFLYKALLATVRSKGQIALATASCGVAASILPGGRTAHSRFKIPIHEDNDSGCNVNKQSSSARLIKQAKLIIWDEATMAKKYAIECFDKLLRDKMDSDTVFGGKVIVFGGDFRQTLPVVVKGYKEDYISASLVKSYVWNHLEKLCLVENMRAHLDKPFSDFLLSLGNGTLPSFDDSKITLPHYLTIPFVDDQSSLSALITSVFPDLTAFGTHSLHTLNKAILTTKNEFVHEINNLLITKFPGTEQRYVSYDETIDQSKQAEHEDFLHSLEPPSLPPYELILKVNSPIILLRNLNPKEGLCNGTRLICLDFAPNVIHALIAVGNHTGKQVFIPKISLQCSDSNIYIVPFKRTQFLVRLCFAMTINKAQGQTLDFVGLYLKEPVFGHGQLYVALSRAKTANDVRVLVKPSPDEQTDRVSTRNIVYNEVLSIAGVI</sequence>
<keyword evidence="1" id="KW-0378">Hydrolase</keyword>
<dbReference type="Pfam" id="PF21530">
    <property type="entry name" value="Pif1_2B_dom"/>
    <property type="match status" value="1"/>
</dbReference>
<evidence type="ECO:0000313" key="6">
    <source>
        <dbReference type="Proteomes" id="UP001652660"/>
    </source>
</evidence>
<evidence type="ECO:0000259" key="4">
    <source>
        <dbReference type="Pfam" id="PF14214"/>
    </source>
</evidence>
<accession>A0A6P6WY93</accession>
<dbReference type="InterPro" id="IPR049163">
    <property type="entry name" value="Pif1-like_2B_dom"/>
</dbReference>
<gene>
    <name evidence="7" type="primary">LOC113737267</name>
</gene>
<feature type="domain" description="Helitron helicase-like" evidence="4">
    <location>
        <begin position="451"/>
        <end position="632"/>
    </location>
</feature>
<keyword evidence="1" id="KW-0234">DNA repair</keyword>
<feature type="compositionally biased region" description="Polar residues" evidence="2">
    <location>
        <begin position="118"/>
        <end position="132"/>
    </location>
</feature>
<dbReference type="SUPFAM" id="SSF52540">
    <property type="entry name" value="P-loop containing nucleoside triphosphate hydrolases"/>
    <property type="match status" value="2"/>
</dbReference>
<feature type="domain" description="DNA helicase Pif1-like 2B" evidence="5">
    <location>
        <begin position="1375"/>
        <end position="1419"/>
    </location>
</feature>
<dbReference type="GO" id="GO:0016787">
    <property type="term" value="F:hydrolase activity"/>
    <property type="evidence" value="ECO:0007669"/>
    <property type="project" value="UniProtKB-KW"/>
</dbReference>
<keyword evidence="1" id="KW-0233">DNA recombination</keyword>